<dbReference type="CDD" id="cd06260">
    <property type="entry name" value="DUF820-like"/>
    <property type="match status" value="1"/>
</dbReference>
<dbReference type="PANTHER" id="PTHR36558">
    <property type="entry name" value="GLR1098 PROTEIN"/>
    <property type="match status" value="1"/>
</dbReference>
<dbReference type="OrthoDB" id="9808428at2"/>
<comment type="caution">
    <text evidence="2">The sequence shown here is derived from an EMBL/GenBank/DDBJ whole genome shotgun (WGS) entry which is preliminary data.</text>
</comment>
<keyword evidence="2" id="KW-0255">Endonuclease</keyword>
<dbReference type="InterPro" id="IPR011335">
    <property type="entry name" value="Restrct_endonuc-II-like"/>
</dbReference>
<evidence type="ECO:0000259" key="1">
    <source>
        <dbReference type="Pfam" id="PF05685"/>
    </source>
</evidence>
<proteinExistence type="predicted"/>
<dbReference type="Gene3D" id="3.90.1570.10">
    <property type="entry name" value="tt1808, chain A"/>
    <property type="match status" value="1"/>
</dbReference>
<reference evidence="2 3" key="1">
    <citation type="submission" date="2018-07" db="EMBL/GenBank/DDBJ databases">
        <title>Genome analysis of Runella aurantiaca.</title>
        <authorList>
            <person name="Yang X."/>
        </authorList>
    </citation>
    <scope>NUCLEOTIDE SEQUENCE [LARGE SCALE GENOMIC DNA]</scope>
    <source>
        <strain evidence="2 3">YX9</strain>
    </source>
</reference>
<dbReference type="InterPro" id="IPR012296">
    <property type="entry name" value="Nuclease_put_TT1808"/>
</dbReference>
<protein>
    <submittedName>
        <fullName evidence="2">Uma2 family endonuclease</fullName>
    </submittedName>
</protein>
<dbReference type="SUPFAM" id="SSF52980">
    <property type="entry name" value="Restriction endonuclease-like"/>
    <property type="match status" value="1"/>
</dbReference>
<keyword evidence="3" id="KW-1185">Reference proteome</keyword>
<dbReference type="Proteomes" id="UP000253141">
    <property type="component" value="Unassembled WGS sequence"/>
</dbReference>
<dbReference type="EMBL" id="QPIW01000038">
    <property type="protein sequence ID" value="RDB02653.1"/>
    <property type="molecule type" value="Genomic_DNA"/>
</dbReference>
<dbReference type="GO" id="GO:0004519">
    <property type="term" value="F:endonuclease activity"/>
    <property type="evidence" value="ECO:0007669"/>
    <property type="project" value="UniProtKB-KW"/>
</dbReference>
<keyword evidence="2" id="KW-0540">Nuclease</keyword>
<feature type="domain" description="Putative restriction endonuclease" evidence="1">
    <location>
        <begin position="18"/>
        <end position="190"/>
    </location>
</feature>
<evidence type="ECO:0000313" key="2">
    <source>
        <dbReference type="EMBL" id="RDB02653.1"/>
    </source>
</evidence>
<dbReference type="RefSeq" id="WP_114464223.1">
    <property type="nucleotide sequence ID" value="NZ_QPIW01000038.1"/>
</dbReference>
<evidence type="ECO:0000313" key="3">
    <source>
        <dbReference type="Proteomes" id="UP000253141"/>
    </source>
</evidence>
<gene>
    <name evidence="2" type="ORF">DVG78_27515</name>
</gene>
<dbReference type="AlphaFoldDB" id="A0A369I554"/>
<organism evidence="2 3">
    <name type="scientific">Runella aurantiaca</name>
    <dbReference type="NCBI Taxonomy" id="2282308"/>
    <lineage>
        <taxon>Bacteria</taxon>
        <taxon>Pseudomonadati</taxon>
        <taxon>Bacteroidota</taxon>
        <taxon>Cytophagia</taxon>
        <taxon>Cytophagales</taxon>
        <taxon>Spirosomataceae</taxon>
        <taxon>Runella</taxon>
    </lineage>
</organism>
<dbReference type="Pfam" id="PF05685">
    <property type="entry name" value="Uma2"/>
    <property type="match status" value="1"/>
</dbReference>
<name>A0A369I554_9BACT</name>
<dbReference type="PANTHER" id="PTHR36558:SF1">
    <property type="entry name" value="RESTRICTION ENDONUCLEASE DOMAIN-CONTAINING PROTEIN-RELATED"/>
    <property type="match status" value="1"/>
</dbReference>
<accession>A0A369I554</accession>
<dbReference type="InterPro" id="IPR008538">
    <property type="entry name" value="Uma2"/>
</dbReference>
<keyword evidence="2" id="KW-0378">Hydrolase</keyword>
<sequence>MITKFEDLDLTQQYSYADYLTWQFQERLELIKGYVYKMSPAPARKHQQIVWNVSGIFWEKFKKGPCKVYQAPFDVRLPKKGAISDKQTFTVVQPDLCVICDLEKLDDRGCVGAPDLVVEILSPGNTKKEMKQKFDAYQEAGVKEYWLVQPDDRNVFQYVLNEEGIYIGLHPLTDEDTLISRVFPDFEIELAAIFD</sequence>